<dbReference type="AlphaFoldDB" id="A0A840CG44"/>
<dbReference type="PROSITE" id="PS51257">
    <property type="entry name" value="PROKAR_LIPOPROTEIN"/>
    <property type="match status" value="1"/>
</dbReference>
<dbReference type="Proteomes" id="UP000555103">
    <property type="component" value="Unassembled WGS sequence"/>
</dbReference>
<dbReference type="RefSeq" id="WP_183305149.1">
    <property type="nucleotide sequence ID" value="NZ_JACIEP010000001.1"/>
</dbReference>
<dbReference type="Gene3D" id="2.160.20.10">
    <property type="entry name" value="Single-stranded right-handed beta-helix, Pectin lyase-like"/>
    <property type="match status" value="1"/>
</dbReference>
<dbReference type="PANTHER" id="PTHR40088">
    <property type="entry name" value="PECTATE LYASE (EUROFUNG)"/>
    <property type="match status" value="1"/>
</dbReference>
<evidence type="ECO:0000256" key="1">
    <source>
        <dbReference type="ARBA" id="ARBA00004613"/>
    </source>
</evidence>
<keyword evidence="3" id="KW-0732">Signal</keyword>
<dbReference type="InterPro" id="IPR012334">
    <property type="entry name" value="Pectin_lyas_fold"/>
</dbReference>
<name>A0A840CG44_9BACT</name>
<gene>
    <name evidence="5" type="ORF">GGR21_000066</name>
</gene>
<dbReference type="SMART" id="SM00710">
    <property type="entry name" value="PbH1"/>
    <property type="match status" value="8"/>
</dbReference>
<comment type="subcellular location">
    <subcellularLocation>
        <location evidence="1">Secreted</location>
    </subcellularLocation>
</comment>
<evidence type="ECO:0000259" key="4">
    <source>
        <dbReference type="Pfam" id="PF07602"/>
    </source>
</evidence>
<keyword evidence="6" id="KW-1185">Reference proteome</keyword>
<evidence type="ECO:0000313" key="5">
    <source>
        <dbReference type="EMBL" id="MBB4034181.1"/>
    </source>
</evidence>
<evidence type="ECO:0000256" key="2">
    <source>
        <dbReference type="ARBA" id="ARBA00022525"/>
    </source>
</evidence>
<protein>
    <recommendedName>
        <fullName evidence="4">DUF1565 domain-containing protein</fullName>
    </recommendedName>
</protein>
<dbReference type="PANTHER" id="PTHR40088:SF2">
    <property type="entry name" value="SECRETED SUGAR HYDROLASE"/>
    <property type="match status" value="1"/>
</dbReference>
<dbReference type="InterPro" id="IPR011459">
    <property type="entry name" value="DUF1565"/>
</dbReference>
<sequence>MKKMLSFIIIFVSLLIYGCNSDSYYTPSTDINYAKTYYVAEDGNDENDGSKEAPLKTINNALDLAKAGDTILLRGGVYNQKVTFPKSGLLNQWITLKSYPGERAKIDGTNLTATGWAALVTLKDIRCVSIEDIDICNFQNTAPNADPEGIYINGESRHIRIKGCKIYNIKSVSPGFNNDDWRSAHAILVIGDSNTPISDLIVEGCEIYDIHSGTSETFSLVGNIDGFIVRNNIIRDVENIGLIVAGGDNLRPEMNPEINYARNGVISDNVVYNCSHTNSPEVWGPDRYGAIGIYVCGGGKTIIERNIVYNCDRAIGLVSESDILATKDCIVRNNFVYNNYRTGIYMGDYLNYTNGGTDNCQIVNNTLLFNNSVRGAFGEVEGEIRLTKNCTNILVKNNIIYGGTDDVFIHKYTTTGKNNVIDYNHYYTTGVAKWIWNDVEYTDFEAWKNACNGDTNSSNGVDPQLENISEPNLHIKSSSPARNTGLVISEEINGQTDIDGNPRIVDNKISKGAQQ</sequence>
<feature type="domain" description="DUF1565" evidence="4">
    <location>
        <begin position="43"/>
        <end position="82"/>
    </location>
</feature>
<reference evidence="5 6" key="1">
    <citation type="submission" date="2020-08" db="EMBL/GenBank/DDBJ databases">
        <title>Genomic Encyclopedia of Type Strains, Phase IV (KMG-IV): sequencing the most valuable type-strain genomes for metagenomic binning, comparative biology and taxonomic classification.</title>
        <authorList>
            <person name="Goeker M."/>
        </authorList>
    </citation>
    <scope>NUCLEOTIDE SEQUENCE [LARGE SCALE GENOMIC DNA]</scope>
    <source>
        <strain evidence="5 6">DSM 104969</strain>
    </source>
</reference>
<dbReference type="Pfam" id="PF07602">
    <property type="entry name" value="DUF1565"/>
    <property type="match status" value="1"/>
</dbReference>
<dbReference type="InterPro" id="IPR011050">
    <property type="entry name" value="Pectin_lyase_fold/virulence"/>
</dbReference>
<comment type="caution">
    <text evidence="5">The sequence shown here is derived from an EMBL/GenBank/DDBJ whole genome shotgun (WGS) entry which is preliminary data.</text>
</comment>
<accession>A0A840CG44</accession>
<proteinExistence type="predicted"/>
<evidence type="ECO:0000256" key="3">
    <source>
        <dbReference type="ARBA" id="ARBA00022729"/>
    </source>
</evidence>
<dbReference type="SUPFAM" id="SSF51126">
    <property type="entry name" value="Pectin lyase-like"/>
    <property type="match status" value="1"/>
</dbReference>
<evidence type="ECO:0000313" key="6">
    <source>
        <dbReference type="Proteomes" id="UP000555103"/>
    </source>
</evidence>
<dbReference type="GO" id="GO:0005576">
    <property type="term" value="C:extracellular region"/>
    <property type="evidence" value="ECO:0007669"/>
    <property type="project" value="UniProtKB-SubCell"/>
</dbReference>
<dbReference type="InterPro" id="IPR052052">
    <property type="entry name" value="Polysaccharide_Lyase_9"/>
</dbReference>
<keyword evidence="2" id="KW-0964">Secreted</keyword>
<dbReference type="GO" id="GO:0016837">
    <property type="term" value="F:carbon-oxygen lyase activity, acting on polysaccharides"/>
    <property type="evidence" value="ECO:0007669"/>
    <property type="project" value="TreeGrafter"/>
</dbReference>
<dbReference type="EMBL" id="JACIEP010000001">
    <property type="protein sequence ID" value="MBB4034181.1"/>
    <property type="molecule type" value="Genomic_DNA"/>
</dbReference>
<dbReference type="InterPro" id="IPR006626">
    <property type="entry name" value="PbH1"/>
</dbReference>
<organism evidence="5 6">
    <name type="scientific">Dysgonomonas hofstadii</name>
    <dbReference type="NCBI Taxonomy" id="637886"/>
    <lineage>
        <taxon>Bacteria</taxon>
        <taxon>Pseudomonadati</taxon>
        <taxon>Bacteroidota</taxon>
        <taxon>Bacteroidia</taxon>
        <taxon>Bacteroidales</taxon>
        <taxon>Dysgonomonadaceae</taxon>
        <taxon>Dysgonomonas</taxon>
    </lineage>
</organism>